<protein>
    <recommendedName>
        <fullName evidence="5">Anti-sigma factor</fullName>
    </recommendedName>
</protein>
<name>A0ABP3XPS5_9FLAO</name>
<evidence type="ECO:0000256" key="1">
    <source>
        <dbReference type="SAM" id="Coils"/>
    </source>
</evidence>
<feature type="transmembrane region" description="Helical" evidence="2">
    <location>
        <begin position="52"/>
        <end position="72"/>
    </location>
</feature>
<dbReference type="Proteomes" id="UP001500507">
    <property type="component" value="Unassembled WGS sequence"/>
</dbReference>
<evidence type="ECO:0000256" key="2">
    <source>
        <dbReference type="SAM" id="Phobius"/>
    </source>
</evidence>
<keyword evidence="2" id="KW-0812">Transmembrane</keyword>
<keyword evidence="2" id="KW-0472">Membrane</keyword>
<accession>A0ABP3XPS5</accession>
<evidence type="ECO:0008006" key="5">
    <source>
        <dbReference type="Google" id="ProtNLM"/>
    </source>
</evidence>
<reference evidence="4" key="1">
    <citation type="journal article" date="2019" name="Int. J. Syst. Evol. Microbiol.">
        <title>The Global Catalogue of Microorganisms (GCM) 10K type strain sequencing project: providing services to taxonomists for standard genome sequencing and annotation.</title>
        <authorList>
            <consortium name="The Broad Institute Genomics Platform"/>
            <consortium name="The Broad Institute Genome Sequencing Center for Infectious Disease"/>
            <person name="Wu L."/>
            <person name="Ma J."/>
        </authorList>
    </citation>
    <scope>NUCLEOTIDE SEQUENCE [LARGE SCALE GENOMIC DNA]</scope>
    <source>
        <strain evidence="4">JCM 16082</strain>
    </source>
</reference>
<dbReference type="RefSeq" id="WP_343763207.1">
    <property type="nucleotide sequence ID" value="NZ_BAAAFG010000002.1"/>
</dbReference>
<sequence length="202" mass="22851">MGQDLKDKISKLGEDTSSIPQLQKGHQARFEERLELALPQGNKDKNGTASFFWMKIAAVLVVALTVGYVFLFPPSSTNQVEQVVTKETKEAKKGINEETQIALSDVSPEFKKIEDFYMGTINAELTRLEITEDNKALIDSFMAQLAELDEEYTRLNTEVAEYGITEENVEAMIENLKLRLELLFKLKSKLNELKSQKNETIA</sequence>
<comment type="caution">
    <text evidence="3">The sequence shown here is derived from an EMBL/GenBank/DDBJ whole genome shotgun (WGS) entry which is preliminary data.</text>
</comment>
<evidence type="ECO:0000313" key="3">
    <source>
        <dbReference type="EMBL" id="GAA0871271.1"/>
    </source>
</evidence>
<keyword evidence="4" id="KW-1185">Reference proteome</keyword>
<proteinExistence type="predicted"/>
<dbReference type="EMBL" id="BAAAFG010000002">
    <property type="protein sequence ID" value="GAA0871271.1"/>
    <property type="molecule type" value="Genomic_DNA"/>
</dbReference>
<evidence type="ECO:0000313" key="4">
    <source>
        <dbReference type="Proteomes" id="UP001500507"/>
    </source>
</evidence>
<feature type="coiled-coil region" evidence="1">
    <location>
        <begin position="138"/>
        <end position="193"/>
    </location>
</feature>
<gene>
    <name evidence="3" type="ORF">GCM10009117_04170</name>
</gene>
<organism evidence="3 4">
    <name type="scientific">Gangjinia marincola</name>
    <dbReference type="NCBI Taxonomy" id="578463"/>
    <lineage>
        <taxon>Bacteria</taxon>
        <taxon>Pseudomonadati</taxon>
        <taxon>Bacteroidota</taxon>
        <taxon>Flavobacteriia</taxon>
        <taxon>Flavobacteriales</taxon>
        <taxon>Flavobacteriaceae</taxon>
        <taxon>Gangjinia</taxon>
    </lineage>
</organism>
<keyword evidence="1" id="KW-0175">Coiled coil</keyword>
<keyword evidence="2" id="KW-1133">Transmembrane helix</keyword>